<sequence>MKRMLRAMIVDDEELAVERLEMVLSEIGGIEICHTSLDPWEAYEYAKKSPPDMAFLDISMPEINGMRLSSLLRELDASIDVVFVTGYDNYAVQAFDVNALDYLLKPVTVKRMIQTLDKVRKKQQVTATAPPAIKPGNLAGHGEKQPPGMTPVERERNAEVDISAIPSTKLHVPHVRKALVSRPRLIRKLNEGMETKLTLLSAQAGYGKTTALSEWVRQNGALTAWVSLDKRDNEYTQFWSCLTAAIQEQVPGFGQTVTHALEKEALVYLEHTTPALLNELNQLTGELAIVIDDYHFIELPDIHRSLYELLERLPSHIHVYIASRTELAIPTSRLLGKGECNQIFAHDLRFQLDEGIVFFRDTADLLLTNEQVTALFDQTEGWISGLQLAAISLKRSENITETIQRFSGRQRDISDYLLREVLRYQSEATLAFLLQTSVLNRMNDSLCEAVTGQTNGQEQLERLEKLNLFIIPLDDHRNWYRYHHLLSDFLQQLLFKKDRREWLQAHHRAAIWLENHGFDEEAVEHYLEGEQFADAVRIIEKNLHTLVQSKSVALHRWVSKLPENAFADKPMIEMFYISVLLGVGEWEAAFRRVGQATVRFQGMRERWGDTAWNRAMGNIYFFCSITSYLQKDLARTSEYFELVERHMPEGSFFQTMGRNRYQGYDAFDDHLAFINDLHAGGAFLSKWIAVWEQKENYPFVGLLYASYSKLLYEWNRLEEADRYVSQAIGRQDIKPFARILIHNMISASRIQQALGNPGRASELLEQLKAQIDSPDNELFMRSIEAEEACLSLRQGSRSYAQEWLQRCGLSHTDEVSLYRVQEHLALARVLAACERMEDALYLLERLNPLLSKEGRLRDRIKALILQSVILHRLGRTEAALAQLEIALQLSEPEGYIRSFMDEGAGMEALLAGYLKQQQGSGLKNPRPVSLAYVKQLLQALRVTPDAEQQPHNLTVQELKIMQLISQGLSNKEIALRLNITSETVKSHIKNVYKKLEVNNRVQALQRAAEWITLG</sequence>
<dbReference type="Pfam" id="PF00072">
    <property type="entry name" value="Response_reg"/>
    <property type="match status" value="1"/>
</dbReference>
<evidence type="ECO:0000259" key="7">
    <source>
        <dbReference type="PROSITE" id="PS50043"/>
    </source>
</evidence>
<dbReference type="Proteomes" id="UP000293142">
    <property type="component" value="Unassembled WGS sequence"/>
</dbReference>
<dbReference type="PRINTS" id="PR00038">
    <property type="entry name" value="HTHLUXR"/>
</dbReference>
<keyword evidence="1" id="KW-0902">Two-component regulatory system</keyword>
<accession>A0A4V2J4R3</accession>
<dbReference type="Gene3D" id="3.40.50.2300">
    <property type="match status" value="1"/>
</dbReference>
<dbReference type="EMBL" id="SIRE01000004">
    <property type="protein sequence ID" value="TBL80762.1"/>
    <property type="molecule type" value="Genomic_DNA"/>
</dbReference>
<dbReference type="AlphaFoldDB" id="A0A4V2J4R3"/>
<dbReference type="PROSITE" id="PS00622">
    <property type="entry name" value="HTH_LUXR_1"/>
    <property type="match status" value="1"/>
</dbReference>
<keyword evidence="5" id="KW-0597">Phosphoprotein</keyword>
<protein>
    <submittedName>
        <fullName evidence="9">Response regulator</fullName>
    </submittedName>
</protein>
<dbReference type="Gene3D" id="1.25.40.10">
    <property type="entry name" value="Tetratricopeptide repeat domain"/>
    <property type="match status" value="1"/>
</dbReference>
<dbReference type="InterPro" id="IPR000792">
    <property type="entry name" value="Tscrpt_reg_LuxR_C"/>
</dbReference>
<evidence type="ECO:0000259" key="8">
    <source>
        <dbReference type="PROSITE" id="PS50110"/>
    </source>
</evidence>
<dbReference type="GO" id="GO:0000160">
    <property type="term" value="P:phosphorelay signal transduction system"/>
    <property type="evidence" value="ECO:0007669"/>
    <property type="project" value="UniProtKB-KW"/>
</dbReference>
<dbReference type="InterPro" id="IPR059106">
    <property type="entry name" value="WHD_MalT"/>
</dbReference>
<gene>
    <name evidence="9" type="ORF">EYB31_05935</name>
</gene>
<dbReference type="Gene3D" id="1.10.10.10">
    <property type="entry name" value="Winged helix-like DNA-binding domain superfamily/Winged helix DNA-binding domain"/>
    <property type="match status" value="1"/>
</dbReference>
<feature type="region of interest" description="Disordered" evidence="6">
    <location>
        <begin position="124"/>
        <end position="152"/>
    </location>
</feature>
<evidence type="ECO:0000256" key="5">
    <source>
        <dbReference type="PROSITE-ProRule" id="PRU00169"/>
    </source>
</evidence>
<name>A0A4V2J4R3_9BACL</name>
<dbReference type="InterPro" id="IPR011006">
    <property type="entry name" value="CheY-like_superfamily"/>
</dbReference>
<dbReference type="GO" id="GO:0006355">
    <property type="term" value="P:regulation of DNA-templated transcription"/>
    <property type="evidence" value="ECO:0007669"/>
    <property type="project" value="InterPro"/>
</dbReference>
<dbReference type="InterPro" id="IPR016032">
    <property type="entry name" value="Sig_transdc_resp-reg_C-effctor"/>
</dbReference>
<dbReference type="SUPFAM" id="SSF52540">
    <property type="entry name" value="P-loop containing nucleoside triphosphate hydrolases"/>
    <property type="match status" value="1"/>
</dbReference>
<dbReference type="PROSITE" id="PS50043">
    <property type="entry name" value="HTH_LUXR_2"/>
    <property type="match status" value="1"/>
</dbReference>
<dbReference type="InterPro" id="IPR036388">
    <property type="entry name" value="WH-like_DNA-bd_sf"/>
</dbReference>
<dbReference type="InterPro" id="IPR001789">
    <property type="entry name" value="Sig_transdc_resp-reg_receiver"/>
</dbReference>
<keyword evidence="10" id="KW-1185">Reference proteome</keyword>
<evidence type="ECO:0000256" key="4">
    <source>
        <dbReference type="ARBA" id="ARBA00023163"/>
    </source>
</evidence>
<dbReference type="PANTHER" id="PTHR44688:SF25">
    <property type="entry name" value="HTH LUXR-TYPE DOMAIN-CONTAINING PROTEIN"/>
    <property type="match status" value="1"/>
</dbReference>
<dbReference type="InterPro" id="IPR041617">
    <property type="entry name" value="TPR_MalT"/>
</dbReference>
<keyword evidence="2" id="KW-0805">Transcription regulation</keyword>
<dbReference type="SMART" id="SM00421">
    <property type="entry name" value="HTH_LUXR"/>
    <property type="match status" value="1"/>
</dbReference>
<reference evidence="9 10" key="1">
    <citation type="submission" date="2019-02" db="EMBL/GenBank/DDBJ databases">
        <title>Paenibacillus sp. nov., isolated from surface-sterilized tissue of Thalictrum simplex L.</title>
        <authorList>
            <person name="Tuo L."/>
        </authorList>
    </citation>
    <scope>NUCLEOTIDE SEQUENCE [LARGE SCALE GENOMIC DNA]</scope>
    <source>
        <strain evidence="9 10">N2SHLJ1</strain>
    </source>
</reference>
<feature type="modified residue" description="4-aspartylphosphate" evidence="5">
    <location>
        <position position="57"/>
    </location>
</feature>
<organism evidence="9 10">
    <name type="scientific">Paenibacillus thalictri</name>
    <dbReference type="NCBI Taxonomy" id="2527873"/>
    <lineage>
        <taxon>Bacteria</taxon>
        <taxon>Bacillati</taxon>
        <taxon>Bacillota</taxon>
        <taxon>Bacilli</taxon>
        <taxon>Bacillales</taxon>
        <taxon>Paenibacillaceae</taxon>
        <taxon>Paenibacillus</taxon>
    </lineage>
</organism>
<dbReference type="Pfam" id="PF17874">
    <property type="entry name" value="TPR_MalT"/>
    <property type="match status" value="1"/>
</dbReference>
<comment type="caution">
    <text evidence="9">The sequence shown here is derived from an EMBL/GenBank/DDBJ whole genome shotgun (WGS) entry which is preliminary data.</text>
</comment>
<dbReference type="Pfam" id="PF25873">
    <property type="entry name" value="WHD_MalT"/>
    <property type="match status" value="1"/>
</dbReference>
<dbReference type="CDD" id="cd06170">
    <property type="entry name" value="LuxR_C_like"/>
    <property type="match status" value="1"/>
</dbReference>
<dbReference type="Pfam" id="PF00196">
    <property type="entry name" value="GerE"/>
    <property type="match status" value="1"/>
</dbReference>
<evidence type="ECO:0000256" key="1">
    <source>
        <dbReference type="ARBA" id="ARBA00023012"/>
    </source>
</evidence>
<proteinExistence type="predicted"/>
<dbReference type="PROSITE" id="PS50110">
    <property type="entry name" value="RESPONSE_REGULATORY"/>
    <property type="match status" value="1"/>
</dbReference>
<feature type="domain" description="Response regulatory" evidence="8">
    <location>
        <begin position="6"/>
        <end position="120"/>
    </location>
</feature>
<evidence type="ECO:0000256" key="3">
    <source>
        <dbReference type="ARBA" id="ARBA00023125"/>
    </source>
</evidence>
<evidence type="ECO:0000313" key="10">
    <source>
        <dbReference type="Proteomes" id="UP000293142"/>
    </source>
</evidence>
<evidence type="ECO:0000256" key="2">
    <source>
        <dbReference type="ARBA" id="ARBA00023015"/>
    </source>
</evidence>
<dbReference type="SMART" id="SM00448">
    <property type="entry name" value="REC"/>
    <property type="match status" value="1"/>
</dbReference>
<dbReference type="SUPFAM" id="SSF52172">
    <property type="entry name" value="CheY-like"/>
    <property type="match status" value="1"/>
</dbReference>
<dbReference type="OrthoDB" id="1137593at2"/>
<feature type="domain" description="HTH luxR-type" evidence="7">
    <location>
        <begin position="946"/>
        <end position="1011"/>
    </location>
</feature>
<dbReference type="GO" id="GO:0003677">
    <property type="term" value="F:DNA binding"/>
    <property type="evidence" value="ECO:0007669"/>
    <property type="project" value="UniProtKB-KW"/>
</dbReference>
<dbReference type="InterPro" id="IPR011990">
    <property type="entry name" value="TPR-like_helical_dom_sf"/>
</dbReference>
<dbReference type="SUPFAM" id="SSF48452">
    <property type="entry name" value="TPR-like"/>
    <property type="match status" value="1"/>
</dbReference>
<dbReference type="SUPFAM" id="SSF46894">
    <property type="entry name" value="C-terminal effector domain of the bipartite response regulators"/>
    <property type="match status" value="1"/>
</dbReference>
<keyword evidence="4" id="KW-0804">Transcription</keyword>
<evidence type="ECO:0000313" key="9">
    <source>
        <dbReference type="EMBL" id="TBL80762.1"/>
    </source>
</evidence>
<keyword evidence="3" id="KW-0238">DNA-binding</keyword>
<dbReference type="InterPro" id="IPR027417">
    <property type="entry name" value="P-loop_NTPase"/>
</dbReference>
<evidence type="ECO:0000256" key="6">
    <source>
        <dbReference type="SAM" id="MobiDB-lite"/>
    </source>
</evidence>
<dbReference type="PANTHER" id="PTHR44688">
    <property type="entry name" value="DNA-BINDING TRANSCRIPTIONAL ACTIVATOR DEVR_DOSR"/>
    <property type="match status" value="1"/>
</dbReference>